<protein>
    <submittedName>
        <fullName evidence="2">Uncharacterized protein</fullName>
    </submittedName>
</protein>
<accession>A0A167IT67</accession>
<keyword evidence="3" id="KW-1185">Reference proteome</keyword>
<name>A0A167IT67_9FLAO</name>
<dbReference type="EMBL" id="LRXL01000026">
    <property type="protein sequence ID" value="OAB79991.1"/>
    <property type="molecule type" value="Genomic_DNA"/>
</dbReference>
<proteinExistence type="predicted"/>
<keyword evidence="1" id="KW-1133">Transmembrane helix</keyword>
<sequence>MNQTEHILHIARLKNNCPECYATDGLEISFVQMEKETQFYKKHEAKIDETLFCHSCGNVIYPVNWTEDIERVYQYNKKQATPKNSVFRLKPISYGIIVLGIILVATLMYGFILQQDY</sequence>
<evidence type="ECO:0000313" key="2">
    <source>
        <dbReference type="EMBL" id="OAB79991.1"/>
    </source>
</evidence>
<dbReference type="STRING" id="1763537.ULVI_04430"/>
<evidence type="ECO:0000256" key="1">
    <source>
        <dbReference type="SAM" id="Phobius"/>
    </source>
</evidence>
<keyword evidence="1" id="KW-0472">Membrane</keyword>
<dbReference type="Proteomes" id="UP000077013">
    <property type="component" value="Unassembled WGS sequence"/>
</dbReference>
<gene>
    <name evidence="2" type="ORF">ULVI_04430</name>
</gene>
<keyword evidence="1" id="KW-0812">Transmembrane</keyword>
<dbReference type="RefSeq" id="WP_068590146.1">
    <property type="nucleotide sequence ID" value="NZ_LRXL01000026.1"/>
</dbReference>
<dbReference type="OrthoDB" id="1139350at2"/>
<dbReference type="AlphaFoldDB" id="A0A167IT67"/>
<reference evidence="2 3" key="1">
    <citation type="submission" date="2016-02" db="EMBL/GenBank/DDBJ databases">
        <title>Ulvibacter sp. LPB0005, isolated from Thais luteostoma.</title>
        <authorList>
            <person name="Shin S.-K."/>
            <person name="Yi H."/>
        </authorList>
    </citation>
    <scope>NUCLEOTIDE SEQUENCE [LARGE SCALE GENOMIC DNA]</scope>
    <source>
        <strain evidence="2 3">LPB0005</strain>
    </source>
</reference>
<evidence type="ECO:0000313" key="3">
    <source>
        <dbReference type="Proteomes" id="UP000077013"/>
    </source>
</evidence>
<comment type="caution">
    <text evidence="2">The sequence shown here is derived from an EMBL/GenBank/DDBJ whole genome shotgun (WGS) entry which is preliminary data.</text>
</comment>
<organism evidence="2 3">
    <name type="scientific">Cochleicola gelatinilyticus</name>
    <dbReference type="NCBI Taxonomy" id="1763537"/>
    <lineage>
        <taxon>Bacteria</taxon>
        <taxon>Pseudomonadati</taxon>
        <taxon>Bacteroidota</taxon>
        <taxon>Flavobacteriia</taxon>
        <taxon>Flavobacteriales</taxon>
        <taxon>Flavobacteriaceae</taxon>
        <taxon>Cochleicola</taxon>
    </lineage>
</organism>
<feature type="transmembrane region" description="Helical" evidence="1">
    <location>
        <begin position="92"/>
        <end position="112"/>
    </location>
</feature>